<reference evidence="1 2" key="1">
    <citation type="journal article" date="2021" name="Elife">
        <title>Chloroplast acquisition without the gene transfer in kleptoplastic sea slugs, Plakobranchus ocellatus.</title>
        <authorList>
            <person name="Maeda T."/>
            <person name="Takahashi S."/>
            <person name="Yoshida T."/>
            <person name="Shimamura S."/>
            <person name="Takaki Y."/>
            <person name="Nagai Y."/>
            <person name="Toyoda A."/>
            <person name="Suzuki Y."/>
            <person name="Arimoto A."/>
            <person name="Ishii H."/>
            <person name="Satoh N."/>
            <person name="Nishiyama T."/>
            <person name="Hasebe M."/>
            <person name="Maruyama T."/>
            <person name="Minagawa J."/>
            <person name="Obokata J."/>
            <person name="Shigenobu S."/>
        </authorList>
    </citation>
    <scope>NUCLEOTIDE SEQUENCE [LARGE SCALE GENOMIC DNA]</scope>
</reference>
<dbReference type="Proteomes" id="UP000762676">
    <property type="component" value="Unassembled WGS sequence"/>
</dbReference>
<dbReference type="AlphaFoldDB" id="A0AAV4F8Y3"/>
<accession>A0AAV4F8Y3</accession>
<sequence length="109" mass="12334">MNLHVYRDTRKKREWKVAGFAYDQCIRRYTNILRVGESGAAVVAAGSGNEHETDRQASLHKVKSSTSQTGTTLYSRIVFWRGSGHQLKDEMEVLAYSEADCRQISHKAS</sequence>
<keyword evidence="2" id="KW-1185">Reference proteome</keyword>
<dbReference type="EMBL" id="BMAT01011267">
    <property type="protein sequence ID" value="GFR69429.1"/>
    <property type="molecule type" value="Genomic_DNA"/>
</dbReference>
<name>A0AAV4F8Y3_9GAST</name>
<comment type="caution">
    <text evidence="1">The sequence shown here is derived from an EMBL/GenBank/DDBJ whole genome shotgun (WGS) entry which is preliminary data.</text>
</comment>
<organism evidence="1 2">
    <name type="scientific">Elysia marginata</name>
    <dbReference type="NCBI Taxonomy" id="1093978"/>
    <lineage>
        <taxon>Eukaryota</taxon>
        <taxon>Metazoa</taxon>
        <taxon>Spiralia</taxon>
        <taxon>Lophotrochozoa</taxon>
        <taxon>Mollusca</taxon>
        <taxon>Gastropoda</taxon>
        <taxon>Heterobranchia</taxon>
        <taxon>Euthyneura</taxon>
        <taxon>Panpulmonata</taxon>
        <taxon>Sacoglossa</taxon>
        <taxon>Placobranchoidea</taxon>
        <taxon>Plakobranchidae</taxon>
        <taxon>Elysia</taxon>
    </lineage>
</organism>
<protein>
    <submittedName>
        <fullName evidence="1">Uncharacterized protein</fullName>
    </submittedName>
</protein>
<proteinExistence type="predicted"/>
<evidence type="ECO:0000313" key="1">
    <source>
        <dbReference type="EMBL" id="GFR69429.1"/>
    </source>
</evidence>
<gene>
    <name evidence="1" type="ORF">ElyMa_005631100</name>
</gene>
<evidence type="ECO:0000313" key="2">
    <source>
        <dbReference type="Proteomes" id="UP000762676"/>
    </source>
</evidence>